<dbReference type="Gene3D" id="1.10.10.60">
    <property type="entry name" value="Homeodomain-like"/>
    <property type="match status" value="1"/>
</dbReference>
<dbReference type="Gene3D" id="1.10.8.60">
    <property type="match status" value="1"/>
</dbReference>
<dbReference type="GO" id="GO:0005524">
    <property type="term" value="F:ATP binding"/>
    <property type="evidence" value="ECO:0007669"/>
    <property type="project" value="UniProtKB-KW"/>
</dbReference>
<evidence type="ECO:0000256" key="1">
    <source>
        <dbReference type="ARBA" id="ARBA00022741"/>
    </source>
</evidence>
<dbReference type="InterPro" id="IPR027417">
    <property type="entry name" value="P-loop_NTPase"/>
</dbReference>
<dbReference type="Proteomes" id="UP001059380">
    <property type="component" value="Chromosome"/>
</dbReference>
<dbReference type="Pfam" id="PF02954">
    <property type="entry name" value="HTH_8"/>
    <property type="match status" value="1"/>
</dbReference>
<dbReference type="SUPFAM" id="SSF46689">
    <property type="entry name" value="Homeodomain-like"/>
    <property type="match status" value="1"/>
</dbReference>
<evidence type="ECO:0000256" key="4">
    <source>
        <dbReference type="ARBA" id="ARBA00023163"/>
    </source>
</evidence>
<keyword evidence="2" id="KW-0067">ATP-binding</keyword>
<accession>A0A9J7BZ74</accession>
<dbReference type="Pfam" id="PF14532">
    <property type="entry name" value="Sigma54_activ_2"/>
    <property type="match status" value="1"/>
</dbReference>
<dbReference type="GO" id="GO:0043565">
    <property type="term" value="F:sequence-specific DNA binding"/>
    <property type="evidence" value="ECO:0007669"/>
    <property type="project" value="InterPro"/>
</dbReference>
<dbReference type="PROSITE" id="PS50045">
    <property type="entry name" value="SIGMA54_INTERACT_4"/>
    <property type="match status" value="1"/>
</dbReference>
<organism evidence="6 7">
    <name type="scientific">Occallatibacter riparius</name>
    <dbReference type="NCBI Taxonomy" id="1002689"/>
    <lineage>
        <taxon>Bacteria</taxon>
        <taxon>Pseudomonadati</taxon>
        <taxon>Acidobacteriota</taxon>
        <taxon>Terriglobia</taxon>
        <taxon>Terriglobales</taxon>
        <taxon>Acidobacteriaceae</taxon>
        <taxon>Occallatibacter</taxon>
    </lineage>
</organism>
<keyword evidence="7" id="KW-1185">Reference proteome</keyword>
<evidence type="ECO:0000256" key="3">
    <source>
        <dbReference type="ARBA" id="ARBA00023015"/>
    </source>
</evidence>
<evidence type="ECO:0000313" key="7">
    <source>
        <dbReference type="Proteomes" id="UP001059380"/>
    </source>
</evidence>
<dbReference type="KEGG" id="orp:MOP44_26490"/>
<sequence length="314" mass="34263">MQNAAQFPPMLPSAYPVPGPALVETEPDPEVSVAGVSAPWRKLLLQAEMAAPHVQVAAIEGENGVGKQTLARYLLSRSPLAGSSFQRRDAREWLLRDADPSALGGFTYLDRVDLLAPPGQGLLLSVLKALQDRPHSRAMIVASSQISLRQMAGQGLLMPDLAFRLTAVRFAIPPLRTRKEDIPPIAQELLDRICSRYQHRPVELGPGALARLLQHAWPGNVRELASVLESALLEAINNVIRPGDLAIPTDDEFSHDLQPNLPAAGSLGLDDVIHHHVQYVLDLNRGNKLRAARQLGISRSTLYRILGNETILAH</sequence>
<name>A0A9J7BZ74_9BACT</name>
<dbReference type="Pfam" id="PF25601">
    <property type="entry name" value="AAA_lid_14"/>
    <property type="match status" value="1"/>
</dbReference>
<evidence type="ECO:0000313" key="6">
    <source>
        <dbReference type="EMBL" id="UWZ87077.1"/>
    </source>
</evidence>
<keyword evidence="3" id="KW-0805">Transcription regulation</keyword>
<dbReference type="PANTHER" id="PTHR32071">
    <property type="entry name" value="TRANSCRIPTIONAL REGULATORY PROTEIN"/>
    <property type="match status" value="1"/>
</dbReference>
<dbReference type="InterPro" id="IPR002078">
    <property type="entry name" value="Sigma_54_int"/>
</dbReference>
<evidence type="ECO:0000256" key="2">
    <source>
        <dbReference type="ARBA" id="ARBA00022840"/>
    </source>
</evidence>
<feature type="domain" description="Sigma-54 factor interaction" evidence="5">
    <location>
        <begin position="126"/>
        <end position="233"/>
    </location>
</feature>
<dbReference type="SUPFAM" id="SSF52540">
    <property type="entry name" value="P-loop containing nucleoside triphosphate hydrolases"/>
    <property type="match status" value="1"/>
</dbReference>
<dbReference type="Gene3D" id="3.40.50.300">
    <property type="entry name" value="P-loop containing nucleotide triphosphate hydrolases"/>
    <property type="match status" value="1"/>
</dbReference>
<evidence type="ECO:0000259" key="5">
    <source>
        <dbReference type="PROSITE" id="PS50045"/>
    </source>
</evidence>
<dbReference type="InterPro" id="IPR002197">
    <property type="entry name" value="HTH_Fis"/>
</dbReference>
<reference evidence="6" key="1">
    <citation type="submission" date="2021-04" db="EMBL/GenBank/DDBJ databases">
        <title>Phylogenetic analysis of Acidobacteriaceae.</title>
        <authorList>
            <person name="Qiu L."/>
            <person name="Zhang Q."/>
        </authorList>
    </citation>
    <scope>NUCLEOTIDE SEQUENCE</scope>
    <source>
        <strain evidence="6">DSM 25168</strain>
    </source>
</reference>
<keyword evidence="1" id="KW-0547">Nucleotide-binding</keyword>
<dbReference type="GO" id="GO:0006355">
    <property type="term" value="P:regulation of DNA-templated transcription"/>
    <property type="evidence" value="ECO:0007669"/>
    <property type="project" value="InterPro"/>
</dbReference>
<dbReference type="InterPro" id="IPR058031">
    <property type="entry name" value="AAA_lid_NorR"/>
</dbReference>
<keyword evidence="4" id="KW-0804">Transcription</keyword>
<proteinExistence type="predicted"/>
<protein>
    <recommendedName>
        <fullName evidence="5">Sigma-54 factor interaction domain-containing protein</fullName>
    </recommendedName>
</protein>
<dbReference type="RefSeq" id="WP_260796712.1">
    <property type="nucleotide sequence ID" value="NZ_CP093313.1"/>
</dbReference>
<dbReference type="InterPro" id="IPR009057">
    <property type="entry name" value="Homeodomain-like_sf"/>
</dbReference>
<gene>
    <name evidence="6" type="ORF">MOP44_26490</name>
</gene>
<dbReference type="EMBL" id="CP093313">
    <property type="protein sequence ID" value="UWZ87077.1"/>
    <property type="molecule type" value="Genomic_DNA"/>
</dbReference>
<dbReference type="AlphaFoldDB" id="A0A9J7BZ74"/>